<reference evidence="1" key="1">
    <citation type="submission" date="2016-10" db="EMBL/GenBank/DDBJ databases">
        <title>Sequence of Gallionella enrichment culture.</title>
        <authorList>
            <person name="Poehlein A."/>
            <person name="Muehling M."/>
            <person name="Daniel R."/>
        </authorList>
    </citation>
    <scope>NUCLEOTIDE SEQUENCE</scope>
</reference>
<protein>
    <submittedName>
        <fullName evidence="1">Uncharacterized protein</fullName>
    </submittedName>
</protein>
<proteinExistence type="predicted"/>
<name>A0A1J5PHC1_9ZZZZ</name>
<dbReference type="AlphaFoldDB" id="A0A1J5PHC1"/>
<comment type="caution">
    <text evidence="1">The sequence shown here is derived from an EMBL/GenBank/DDBJ whole genome shotgun (WGS) entry which is preliminary data.</text>
</comment>
<organism evidence="1">
    <name type="scientific">mine drainage metagenome</name>
    <dbReference type="NCBI Taxonomy" id="410659"/>
    <lineage>
        <taxon>unclassified sequences</taxon>
        <taxon>metagenomes</taxon>
        <taxon>ecological metagenomes</taxon>
    </lineage>
</organism>
<sequence length="82" mass="9663">MLSKNLGQINTIDIRHIEIKQDDIRLHLHGTAIGLFRLGFKTEIDVLLLEVLPPIDTGSHHVINHEHFQWFIFFIQNTRRLQ</sequence>
<gene>
    <name evidence="1" type="ORF">GALL_555090</name>
</gene>
<dbReference type="EMBL" id="MLJW01009437">
    <property type="protein sequence ID" value="OIQ62957.1"/>
    <property type="molecule type" value="Genomic_DNA"/>
</dbReference>
<evidence type="ECO:0000313" key="1">
    <source>
        <dbReference type="EMBL" id="OIQ62957.1"/>
    </source>
</evidence>
<accession>A0A1J5PHC1</accession>